<keyword evidence="5" id="KW-0378">Hydrolase</keyword>
<dbReference type="AlphaFoldDB" id="X1T2W6"/>
<evidence type="ECO:0000256" key="4">
    <source>
        <dbReference type="ARBA" id="ARBA00022741"/>
    </source>
</evidence>
<name>X1T2W6_9ZZZZ</name>
<dbReference type="GO" id="GO:0006260">
    <property type="term" value="P:DNA replication"/>
    <property type="evidence" value="ECO:0007669"/>
    <property type="project" value="UniProtKB-KW"/>
</dbReference>
<comment type="caution">
    <text evidence="10">The sequence shown here is derived from an EMBL/GenBank/DDBJ whole genome shotgun (WGS) entry which is preliminary data.</text>
</comment>
<dbReference type="GO" id="GO:0005524">
    <property type="term" value="F:ATP binding"/>
    <property type="evidence" value="ECO:0007669"/>
    <property type="project" value="UniProtKB-KW"/>
</dbReference>
<evidence type="ECO:0000256" key="3">
    <source>
        <dbReference type="ARBA" id="ARBA00022705"/>
    </source>
</evidence>
<dbReference type="GO" id="GO:0003697">
    <property type="term" value="F:single-stranded DNA binding"/>
    <property type="evidence" value="ECO:0007669"/>
    <property type="project" value="TreeGrafter"/>
</dbReference>
<dbReference type="InterPro" id="IPR033762">
    <property type="entry name" value="MCM_OB"/>
</dbReference>
<evidence type="ECO:0000256" key="7">
    <source>
        <dbReference type="ARBA" id="ARBA00022840"/>
    </source>
</evidence>
<feature type="domain" description="MCM OB" evidence="9">
    <location>
        <begin position="51"/>
        <end position="178"/>
    </location>
</feature>
<dbReference type="GO" id="GO:0016787">
    <property type="term" value="F:hydrolase activity"/>
    <property type="evidence" value="ECO:0007669"/>
    <property type="project" value="UniProtKB-KW"/>
</dbReference>
<evidence type="ECO:0000256" key="1">
    <source>
        <dbReference type="ARBA" id="ARBA00008010"/>
    </source>
</evidence>
<evidence type="ECO:0000259" key="9">
    <source>
        <dbReference type="Pfam" id="PF17207"/>
    </source>
</evidence>
<evidence type="ECO:0000256" key="8">
    <source>
        <dbReference type="ARBA" id="ARBA00023125"/>
    </source>
</evidence>
<dbReference type="EMBL" id="BARW01021127">
    <property type="protein sequence ID" value="GAI99662.1"/>
    <property type="molecule type" value="Genomic_DNA"/>
</dbReference>
<organism evidence="10">
    <name type="scientific">marine sediment metagenome</name>
    <dbReference type="NCBI Taxonomy" id="412755"/>
    <lineage>
        <taxon>unclassified sequences</taxon>
        <taxon>metagenomes</taxon>
        <taxon>ecological metagenomes</taxon>
    </lineage>
</organism>
<keyword evidence="6" id="KW-0347">Helicase</keyword>
<dbReference type="PANTHER" id="PTHR11630">
    <property type="entry name" value="DNA REPLICATION LICENSING FACTOR MCM FAMILY MEMBER"/>
    <property type="match status" value="1"/>
</dbReference>
<dbReference type="Gene3D" id="2.40.50.140">
    <property type="entry name" value="Nucleic acid-binding proteins"/>
    <property type="match status" value="1"/>
</dbReference>
<comment type="similarity">
    <text evidence="1">Belongs to the MCM family.</text>
</comment>
<dbReference type="GO" id="GO:0042555">
    <property type="term" value="C:MCM complex"/>
    <property type="evidence" value="ECO:0007669"/>
    <property type="project" value="TreeGrafter"/>
</dbReference>
<feature type="non-terminal residue" evidence="10">
    <location>
        <position position="246"/>
    </location>
</feature>
<dbReference type="PANTHER" id="PTHR11630:SF66">
    <property type="entry name" value="DNA REPLICATION LICENSING FACTOR MCM4"/>
    <property type="match status" value="1"/>
</dbReference>
<keyword evidence="3" id="KW-0235">DNA replication</keyword>
<keyword evidence="4" id="KW-0547">Nucleotide-binding</keyword>
<keyword evidence="8" id="KW-0238">DNA-binding</keyword>
<accession>X1T2W6</accession>
<evidence type="ECO:0000256" key="5">
    <source>
        <dbReference type="ARBA" id="ARBA00022801"/>
    </source>
</evidence>
<gene>
    <name evidence="10" type="ORF">S12H4_35543</name>
</gene>
<dbReference type="GO" id="GO:0017116">
    <property type="term" value="F:single-stranded DNA helicase activity"/>
    <property type="evidence" value="ECO:0007669"/>
    <property type="project" value="TreeGrafter"/>
</dbReference>
<evidence type="ECO:0000256" key="6">
    <source>
        <dbReference type="ARBA" id="ARBA00022806"/>
    </source>
</evidence>
<dbReference type="SUPFAM" id="SSF50249">
    <property type="entry name" value="Nucleic acid-binding proteins"/>
    <property type="match status" value="1"/>
</dbReference>
<dbReference type="FunFam" id="2.20.28.10:FF:000003">
    <property type="entry name" value="DNA helicase"/>
    <property type="match status" value="1"/>
</dbReference>
<evidence type="ECO:0000256" key="2">
    <source>
        <dbReference type="ARBA" id="ARBA00012551"/>
    </source>
</evidence>
<dbReference type="InterPro" id="IPR031327">
    <property type="entry name" value="MCM"/>
</dbReference>
<keyword evidence="7" id="KW-0067">ATP-binding</keyword>
<dbReference type="Gene3D" id="2.20.28.10">
    <property type="match status" value="1"/>
</dbReference>
<dbReference type="Pfam" id="PF17207">
    <property type="entry name" value="MCM_OB"/>
    <property type="match status" value="1"/>
</dbReference>
<reference evidence="10" key="1">
    <citation type="journal article" date="2014" name="Front. Microbiol.">
        <title>High frequency of phylogenetically diverse reductive dehalogenase-homologous genes in deep subseafloor sedimentary metagenomes.</title>
        <authorList>
            <person name="Kawai M."/>
            <person name="Futagami T."/>
            <person name="Toyoda A."/>
            <person name="Takaki Y."/>
            <person name="Nishi S."/>
            <person name="Hori S."/>
            <person name="Arai W."/>
            <person name="Tsubouchi T."/>
            <person name="Morono Y."/>
            <person name="Uchiyama I."/>
            <person name="Ito T."/>
            <person name="Fujiyama A."/>
            <person name="Inagaki F."/>
            <person name="Takami H."/>
        </authorList>
    </citation>
    <scope>NUCLEOTIDE SEQUENCE</scope>
    <source>
        <strain evidence="10">Expedition CK06-06</strain>
    </source>
</reference>
<dbReference type="InterPro" id="IPR012340">
    <property type="entry name" value="NA-bd_OB-fold"/>
</dbReference>
<protein>
    <recommendedName>
        <fullName evidence="2">DNA helicase</fullName>
        <ecNumber evidence="2">3.6.4.12</ecNumber>
    </recommendedName>
</protein>
<sequence>MTEFSNLLSDEVLANPEEILRIMETSFKELGLIDDPRVRFYNIPKDCNKSIESLRSRNLNELISIHGRCLRLSDVRPQIINAKFECPSCGTIISVLQIDKKFREPSRCSCGRRGGFKLESKEMVDTARVVLEDLQDKTDNPHAKRINCFLKEDLVSQENIKSFYPGKEIDLVGVLKEVPVQLNTGGLSTRMELAVETNSCKELEEEVNMDNLSEEEEKEILELASKIDSNGFDEINTSFAPDVYGH</sequence>
<evidence type="ECO:0000313" key="10">
    <source>
        <dbReference type="EMBL" id="GAI99662.1"/>
    </source>
</evidence>
<dbReference type="EC" id="3.6.4.12" evidence="2"/>
<proteinExistence type="inferred from homology"/>